<evidence type="ECO:0000313" key="2">
    <source>
        <dbReference type="EMBL" id="KAG6529732.1"/>
    </source>
</evidence>
<comment type="caution">
    <text evidence="2">The sequence shown here is derived from an EMBL/GenBank/DDBJ whole genome shotgun (WGS) entry which is preliminary data.</text>
</comment>
<dbReference type="Proteomes" id="UP000734854">
    <property type="component" value="Unassembled WGS sequence"/>
</dbReference>
<keyword evidence="3" id="KW-1185">Reference proteome</keyword>
<dbReference type="InterPro" id="IPR054722">
    <property type="entry name" value="PolX-like_BBD"/>
</dbReference>
<proteinExistence type="predicted"/>
<reference evidence="2 3" key="1">
    <citation type="submission" date="2020-08" db="EMBL/GenBank/DDBJ databases">
        <title>Plant Genome Project.</title>
        <authorList>
            <person name="Zhang R.-G."/>
        </authorList>
    </citation>
    <scope>NUCLEOTIDE SEQUENCE [LARGE SCALE GENOMIC DNA]</scope>
    <source>
        <tissue evidence="2">Rhizome</tissue>
    </source>
</reference>
<organism evidence="2 3">
    <name type="scientific">Zingiber officinale</name>
    <name type="common">Ginger</name>
    <name type="synonym">Amomum zingiber</name>
    <dbReference type="NCBI Taxonomy" id="94328"/>
    <lineage>
        <taxon>Eukaryota</taxon>
        <taxon>Viridiplantae</taxon>
        <taxon>Streptophyta</taxon>
        <taxon>Embryophyta</taxon>
        <taxon>Tracheophyta</taxon>
        <taxon>Spermatophyta</taxon>
        <taxon>Magnoliopsida</taxon>
        <taxon>Liliopsida</taxon>
        <taxon>Zingiberales</taxon>
        <taxon>Zingiberaceae</taxon>
        <taxon>Zingiber</taxon>
    </lineage>
</organism>
<dbReference type="PANTHER" id="PTHR47592">
    <property type="entry name" value="PBF68 PROTEIN"/>
    <property type="match status" value="1"/>
</dbReference>
<protein>
    <recommendedName>
        <fullName evidence="1">Retrovirus-related Pol polyprotein from transposon TNT 1-94-like beta-barrel domain-containing protein</fullName>
    </recommendedName>
</protein>
<feature type="domain" description="Retrovirus-related Pol polyprotein from transposon TNT 1-94-like beta-barrel" evidence="1">
    <location>
        <begin position="146"/>
        <end position="225"/>
    </location>
</feature>
<accession>A0A8J5I709</accession>
<dbReference type="Pfam" id="PF22936">
    <property type="entry name" value="Pol_BBD"/>
    <property type="match status" value="1"/>
</dbReference>
<name>A0A8J5I709_ZINOF</name>
<dbReference type="EMBL" id="JACMSC010000003">
    <property type="protein sequence ID" value="KAG6529732.1"/>
    <property type="molecule type" value="Genomic_DNA"/>
</dbReference>
<dbReference type="PANTHER" id="PTHR47592:SF27">
    <property type="entry name" value="OS08G0421700 PROTEIN"/>
    <property type="match status" value="1"/>
</dbReference>
<gene>
    <name evidence="2" type="ORF">ZIOFF_011946</name>
</gene>
<sequence>MAHNVAKETSTEGLMKVLSDMYEKPSANNWVHALILLASLPNSWEPMQAAVSNSDGSAKLNFNDVRDRILAEEVRRIDSREMSASNSALNIEGRSVGAVGGLGHMKKVCTTPKKNKNKNKGNVANAVTEEVQDALLLSIDGPIDSWVLDSGASFHTTAQREILENFVVGNHGKVYLADGEPLDIVGIESIHLKMSNGVVWKIQKVRHVPKLMRNLISVGQLDDKGHVTFSDGSWKITKGSMVVARDLGI</sequence>
<dbReference type="AlphaFoldDB" id="A0A8J5I709"/>
<evidence type="ECO:0000313" key="3">
    <source>
        <dbReference type="Proteomes" id="UP000734854"/>
    </source>
</evidence>
<evidence type="ECO:0000259" key="1">
    <source>
        <dbReference type="Pfam" id="PF22936"/>
    </source>
</evidence>